<accession>A0AB38ZE61</accession>
<evidence type="ECO:0000313" key="2">
    <source>
        <dbReference type="EMBL" id="WXH71711.1"/>
    </source>
</evidence>
<protein>
    <submittedName>
        <fullName evidence="2">Venom redulysin 3</fullName>
    </submittedName>
</protein>
<reference evidence="2" key="1">
    <citation type="submission" date="2024-03" db="EMBL/GenBank/DDBJ databases">
        <authorList>
            <person name="Jin J.A."/>
            <person name="King G.A."/>
            <person name="Walker A."/>
        </authorList>
    </citation>
    <scope>NUCLEOTIDE SEQUENCE</scope>
</reference>
<keyword evidence="1" id="KW-0175">Coiled coil</keyword>
<proteinExistence type="evidence at transcript level"/>
<dbReference type="AlphaFoldDB" id="A0AB38ZE61"/>
<organism evidence="2">
    <name type="scientific">Ectomocoris sp</name>
    <dbReference type="NCBI Taxonomy" id="3104572"/>
    <lineage>
        <taxon>Eukaryota</taxon>
        <taxon>Metazoa</taxon>
        <taxon>Ecdysozoa</taxon>
        <taxon>Arthropoda</taxon>
        <taxon>Hexapoda</taxon>
        <taxon>Insecta</taxon>
        <taxon>Pterygota</taxon>
        <taxon>Neoptera</taxon>
        <taxon>Paraneoptera</taxon>
        <taxon>Hemiptera</taxon>
        <taxon>Heteroptera</taxon>
        <taxon>Panheteroptera</taxon>
        <taxon>Cimicomorpha</taxon>
        <taxon>Reduviidae</taxon>
        <taxon>Peiratinae</taxon>
        <taxon>Ectomocoris</taxon>
    </lineage>
</organism>
<feature type="coiled-coil region" evidence="1">
    <location>
        <begin position="57"/>
        <end position="88"/>
    </location>
</feature>
<name>A0AB38ZE61_9HEMI</name>
<evidence type="ECO:0000256" key="1">
    <source>
        <dbReference type="SAM" id="Coils"/>
    </source>
</evidence>
<dbReference type="EMBL" id="PP510786">
    <property type="protein sequence ID" value="WXH71711.1"/>
    <property type="molecule type" value="mRNA"/>
</dbReference>
<sequence>MKDTLGKLKELYAEKTKEAAKKLLAILKEKLCTQNDYEEDVDYAEEDGEQMSSSKLVAKIKELIQQIKKAVGEEREKLKKKLEEFRVKLCNYQMEDVEEDEGEFINDYEEDDGDEERGFGKFVSKAAKKGGKKASSIAGKFKKGLKKLKEKAKSCMKKGREFLKKAGMKVDILNCVEKTCNSCLSFMTKKMCMETRFLRTNKTTSVIFTFKILDKQLKEIRVNMGDVPRCVNVGSFVGKICMKLIEGRVKTSVGKVKCNFCMGILSETFGAGVKLCATYEDKKLKFKFSPKMFAGAMTEDGEMVEAGQGDEGEGVVLDADEFELDE</sequence>